<evidence type="ECO:0000256" key="2">
    <source>
        <dbReference type="SAM" id="Phobius"/>
    </source>
</evidence>
<feature type="transmembrane region" description="Helical" evidence="2">
    <location>
        <begin position="41"/>
        <end position="61"/>
    </location>
</feature>
<feature type="region of interest" description="Disordered" evidence="1">
    <location>
        <begin position="461"/>
        <end position="508"/>
    </location>
</feature>
<organism evidence="3 4">
    <name type="scientific">Prorocentrum cordatum</name>
    <dbReference type="NCBI Taxonomy" id="2364126"/>
    <lineage>
        <taxon>Eukaryota</taxon>
        <taxon>Sar</taxon>
        <taxon>Alveolata</taxon>
        <taxon>Dinophyceae</taxon>
        <taxon>Prorocentrales</taxon>
        <taxon>Prorocentraceae</taxon>
        <taxon>Prorocentrum</taxon>
    </lineage>
</organism>
<proteinExistence type="predicted"/>
<reference evidence="3" key="1">
    <citation type="submission" date="2023-10" db="EMBL/GenBank/DDBJ databases">
        <authorList>
            <person name="Chen Y."/>
            <person name="Shah S."/>
            <person name="Dougan E. K."/>
            <person name="Thang M."/>
            <person name="Chan C."/>
        </authorList>
    </citation>
    <scope>NUCLEOTIDE SEQUENCE [LARGE SCALE GENOMIC DNA]</scope>
</reference>
<keyword evidence="2" id="KW-1133">Transmembrane helix</keyword>
<feature type="transmembrane region" description="Helical" evidence="2">
    <location>
        <begin position="432"/>
        <end position="452"/>
    </location>
</feature>
<keyword evidence="2" id="KW-0812">Transmembrane</keyword>
<feature type="transmembrane region" description="Helical" evidence="2">
    <location>
        <begin position="300"/>
        <end position="320"/>
    </location>
</feature>
<dbReference type="InterPro" id="IPR036259">
    <property type="entry name" value="MFS_trans_sf"/>
</dbReference>
<feature type="compositionally biased region" description="Acidic residues" evidence="1">
    <location>
        <begin position="485"/>
        <end position="501"/>
    </location>
</feature>
<feature type="transmembrane region" description="Helical" evidence="2">
    <location>
        <begin position="112"/>
        <end position="131"/>
    </location>
</feature>
<feature type="transmembrane region" description="Helical" evidence="2">
    <location>
        <begin position="266"/>
        <end position="288"/>
    </location>
</feature>
<evidence type="ECO:0008006" key="5">
    <source>
        <dbReference type="Google" id="ProtNLM"/>
    </source>
</evidence>
<accession>A0ABN9X5D3</accession>
<feature type="transmembrane region" description="Helical" evidence="2">
    <location>
        <begin position="81"/>
        <end position="103"/>
    </location>
</feature>
<dbReference type="Gene3D" id="1.20.1250.20">
    <property type="entry name" value="MFS general substrate transporter like domains"/>
    <property type="match status" value="1"/>
</dbReference>
<dbReference type="SUPFAM" id="SSF103473">
    <property type="entry name" value="MFS general substrate transporter"/>
    <property type="match status" value="1"/>
</dbReference>
<dbReference type="Proteomes" id="UP001189429">
    <property type="component" value="Unassembled WGS sequence"/>
</dbReference>
<feature type="transmembrane region" description="Helical" evidence="2">
    <location>
        <begin position="332"/>
        <end position="358"/>
    </location>
</feature>
<comment type="caution">
    <text evidence="3">The sequence shown here is derived from an EMBL/GenBank/DDBJ whole genome shotgun (WGS) entry which is preliminary data.</text>
</comment>
<name>A0ABN9X5D3_9DINO</name>
<feature type="transmembrane region" description="Helical" evidence="2">
    <location>
        <begin position="204"/>
        <end position="225"/>
    </location>
</feature>
<evidence type="ECO:0000313" key="3">
    <source>
        <dbReference type="EMBL" id="CAK0893303.1"/>
    </source>
</evidence>
<keyword evidence="2" id="KW-0472">Membrane</keyword>
<evidence type="ECO:0000256" key="1">
    <source>
        <dbReference type="SAM" id="MobiDB-lite"/>
    </source>
</evidence>
<evidence type="ECO:0000313" key="4">
    <source>
        <dbReference type="Proteomes" id="UP001189429"/>
    </source>
</evidence>
<gene>
    <name evidence="3" type="ORF">PCOR1329_LOCUS72681</name>
</gene>
<keyword evidence="4" id="KW-1185">Reference proteome</keyword>
<protein>
    <recommendedName>
        <fullName evidence="5">ADP,ATP carrier protein</fullName>
    </recommendedName>
</protein>
<feature type="transmembrane region" description="Helical" evidence="2">
    <location>
        <begin position="177"/>
        <end position="198"/>
    </location>
</feature>
<sequence length="508" mass="53984">MATTTHGKPEKVKGLKSKPCGEGKCGVVPLSAEQQRLKWKATIAAMCLDAIPGIYVGSSTWVDHMNKAVPSGMSHWFAPGVTQPGFFIFMALCVYFPLLALLLRRKIVGERALGILAVAAFLFPLSIGVTAGGGSFWVQYFGAAVGGVGLTAAQFVEKIVAVQWWALTGEQAKGAGMMGGSVGLWSVAFTLLSASLIDGLGLESAMYILAAVVFAATLVPLWLTFADGLHAPPQAAMDASSNAPARSTSPEFSTISVLSSLQFWQLLFHFFAIFFFGFGLKALLSPIFQTTYDVTYLQSAYFAAFVLAVYALMRIGLPLLTQRFPLMPVHMVLLASSAALYACCPAIVKHLPICWLIVANSLTGASFAGSSTLRNLLALELYGAKDLANVLPLLEVGVGVGKLAGPVGGYYIFLQDTSGAAVASSTASYNPFFYACAGLAALDLVNVVVLHLRSKHRGKTARLEDAMSIPTPPIVDQQPGFADPEWQEDADEEESESEDESQNNASIA</sequence>
<dbReference type="EMBL" id="CAUYUJ010019728">
    <property type="protein sequence ID" value="CAK0893303.1"/>
    <property type="molecule type" value="Genomic_DNA"/>
</dbReference>